<evidence type="ECO:0000313" key="2">
    <source>
        <dbReference type="EMBL" id="KAF7274488.1"/>
    </source>
</evidence>
<dbReference type="EMBL" id="JAACXV010012726">
    <property type="protein sequence ID" value="KAF7274488.1"/>
    <property type="molecule type" value="Genomic_DNA"/>
</dbReference>
<evidence type="ECO:0000256" key="1">
    <source>
        <dbReference type="SAM" id="MobiDB-lite"/>
    </source>
</evidence>
<comment type="caution">
    <text evidence="2">The sequence shown here is derived from an EMBL/GenBank/DDBJ whole genome shotgun (WGS) entry which is preliminary data.</text>
</comment>
<dbReference type="AlphaFoldDB" id="A0A834I9C9"/>
<accession>A0A834I9C9</accession>
<keyword evidence="3" id="KW-1185">Reference proteome</keyword>
<gene>
    <name evidence="2" type="ORF">GWI33_012860</name>
</gene>
<protein>
    <submittedName>
        <fullName evidence="2">Uncharacterized protein</fullName>
    </submittedName>
</protein>
<name>A0A834I9C9_RHYFE</name>
<feature type="region of interest" description="Disordered" evidence="1">
    <location>
        <begin position="60"/>
        <end position="97"/>
    </location>
</feature>
<dbReference type="Proteomes" id="UP000625711">
    <property type="component" value="Unassembled WGS sequence"/>
</dbReference>
<reference evidence="2" key="1">
    <citation type="submission" date="2020-08" db="EMBL/GenBank/DDBJ databases">
        <title>Genome sequencing and assembly of the red palm weevil Rhynchophorus ferrugineus.</title>
        <authorList>
            <person name="Dias G.B."/>
            <person name="Bergman C.M."/>
            <person name="Manee M."/>
        </authorList>
    </citation>
    <scope>NUCLEOTIDE SEQUENCE</scope>
    <source>
        <strain evidence="2">AA-2017</strain>
        <tissue evidence="2">Whole larva</tissue>
    </source>
</reference>
<proteinExistence type="predicted"/>
<evidence type="ECO:0000313" key="3">
    <source>
        <dbReference type="Proteomes" id="UP000625711"/>
    </source>
</evidence>
<organism evidence="2 3">
    <name type="scientific">Rhynchophorus ferrugineus</name>
    <name type="common">Red palm weevil</name>
    <name type="synonym">Curculio ferrugineus</name>
    <dbReference type="NCBI Taxonomy" id="354439"/>
    <lineage>
        <taxon>Eukaryota</taxon>
        <taxon>Metazoa</taxon>
        <taxon>Ecdysozoa</taxon>
        <taxon>Arthropoda</taxon>
        <taxon>Hexapoda</taxon>
        <taxon>Insecta</taxon>
        <taxon>Pterygota</taxon>
        <taxon>Neoptera</taxon>
        <taxon>Endopterygota</taxon>
        <taxon>Coleoptera</taxon>
        <taxon>Polyphaga</taxon>
        <taxon>Cucujiformia</taxon>
        <taxon>Curculionidae</taxon>
        <taxon>Dryophthorinae</taxon>
        <taxon>Rhynchophorus</taxon>
    </lineage>
</organism>
<sequence length="124" mass="13701">MNRGVLRPRRCHGDSRVGAIINTHCCDAVQAGKWLRDSRQQSVVRNNIFGSKLDFIGKVKERTGEETSTTGWRGAEEEATATSAGGNGGGRKGPDGRNWEVIKYFEVVSDFERGDRNESIGIFK</sequence>